<organism evidence="1 2">
    <name type="scientific">Tenggerimyces flavus</name>
    <dbReference type="NCBI Taxonomy" id="1708749"/>
    <lineage>
        <taxon>Bacteria</taxon>
        <taxon>Bacillati</taxon>
        <taxon>Actinomycetota</taxon>
        <taxon>Actinomycetes</taxon>
        <taxon>Propionibacteriales</taxon>
        <taxon>Nocardioidaceae</taxon>
        <taxon>Tenggerimyces</taxon>
    </lineage>
</organism>
<reference evidence="2" key="1">
    <citation type="journal article" date="2019" name="Int. J. Syst. Evol. Microbiol.">
        <title>The Global Catalogue of Microorganisms (GCM) 10K type strain sequencing project: providing services to taxonomists for standard genome sequencing and annotation.</title>
        <authorList>
            <consortium name="The Broad Institute Genomics Platform"/>
            <consortium name="The Broad Institute Genome Sequencing Center for Infectious Disease"/>
            <person name="Wu L."/>
            <person name="Ma J."/>
        </authorList>
    </citation>
    <scope>NUCLEOTIDE SEQUENCE [LARGE SCALE GENOMIC DNA]</scope>
    <source>
        <strain evidence="2">CGMCC 4.7241</strain>
    </source>
</reference>
<sequence length="129" mass="14211">MPDSVQHASECFRRDVLGLSAVIELPGSTQRSRMMAFPQLSVGVFVTGAQKVEQLTIGSIARHPLPPDTQLGRPTAFPLSDVTLDASDHRRQRFPDTERIQLRGVMVAAGPWDVANHGREAWIAIRASR</sequence>
<dbReference type="EMBL" id="JBHRZH010000006">
    <property type="protein sequence ID" value="MFC3761020.1"/>
    <property type="molecule type" value="Genomic_DNA"/>
</dbReference>
<gene>
    <name evidence="1" type="ORF">ACFOUW_09220</name>
</gene>
<dbReference type="RefSeq" id="WP_307782769.1">
    <property type="nucleotide sequence ID" value="NZ_JAFBCM010000001.1"/>
</dbReference>
<evidence type="ECO:0000313" key="2">
    <source>
        <dbReference type="Proteomes" id="UP001595699"/>
    </source>
</evidence>
<accession>A0ABV7YAJ6</accession>
<keyword evidence="2" id="KW-1185">Reference proteome</keyword>
<protein>
    <submittedName>
        <fullName evidence="1">Uncharacterized protein</fullName>
    </submittedName>
</protein>
<dbReference type="Proteomes" id="UP001595699">
    <property type="component" value="Unassembled WGS sequence"/>
</dbReference>
<comment type="caution">
    <text evidence="1">The sequence shown here is derived from an EMBL/GenBank/DDBJ whole genome shotgun (WGS) entry which is preliminary data.</text>
</comment>
<name>A0ABV7YAJ6_9ACTN</name>
<evidence type="ECO:0000313" key="1">
    <source>
        <dbReference type="EMBL" id="MFC3761020.1"/>
    </source>
</evidence>
<proteinExistence type="predicted"/>